<protein>
    <recommendedName>
        <fullName evidence="3">Ovate family protein</fullName>
    </recommendedName>
</protein>
<gene>
    <name evidence="1" type="ORF">RHGRI_037679</name>
</gene>
<organism evidence="1 2">
    <name type="scientific">Rhododendron griersonianum</name>
    <dbReference type="NCBI Taxonomy" id="479676"/>
    <lineage>
        <taxon>Eukaryota</taxon>
        <taxon>Viridiplantae</taxon>
        <taxon>Streptophyta</taxon>
        <taxon>Embryophyta</taxon>
        <taxon>Tracheophyta</taxon>
        <taxon>Spermatophyta</taxon>
        <taxon>Magnoliopsida</taxon>
        <taxon>eudicotyledons</taxon>
        <taxon>Gunneridae</taxon>
        <taxon>Pentapetalae</taxon>
        <taxon>asterids</taxon>
        <taxon>Ericales</taxon>
        <taxon>Ericaceae</taxon>
        <taxon>Ericoideae</taxon>
        <taxon>Rhodoreae</taxon>
        <taxon>Rhododendron</taxon>
    </lineage>
</organism>
<evidence type="ECO:0000313" key="2">
    <source>
        <dbReference type="Proteomes" id="UP000823749"/>
    </source>
</evidence>
<dbReference type="Proteomes" id="UP000823749">
    <property type="component" value="Chromosome 13"/>
</dbReference>
<accession>A0AAV6HSN8</accession>
<comment type="caution">
    <text evidence="1">The sequence shown here is derived from an EMBL/GenBank/DDBJ whole genome shotgun (WGS) entry which is preliminary data.</text>
</comment>
<sequence>MENTKKLERFSSCRGVTFEIKPHLSPFAITNAPKAAIPTSKSKRNILFHWGSSSKIFPSFNVIRRTSSRPSSHFCDIEPDEVEEDNEEYSIGSIKSMEDGHRQEELKVVPNSELPRVQSEKHRSFGSRNHRDLFSVIEATQATTGSHRGQPPHSLWSANQVFFGPTVVSIKSYDLSIPPCLCSL</sequence>
<evidence type="ECO:0008006" key="3">
    <source>
        <dbReference type="Google" id="ProtNLM"/>
    </source>
</evidence>
<dbReference type="AlphaFoldDB" id="A0AAV6HSN8"/>
<reference evidence="1 2" key="1">
    <citation type="submission" date="2020-08" db="EMBL/GenBank/DDBJ databases">
        <title>Plant Genome Project.</title>
        <authorList>
            <person name="Zhang R.-G."/>
        </authorList>
    </citation>
    <scope>NUCLEOTIDE SEQUENCE [LARGE SCALE GENOMIC DNA]</scope>
    <source>
        <strain evidence="1">WSP0</strain>
        <tissue evidence="1">Leaf</tissue>
    </source>
</reference>
<dbReference type="EMBL" id="JACTNZ010000013">
    <property type="protein sequence ID" value="KAG5517013.1"/>
    <property type="molecule type" value="Genomic_DNA"/>
</dbReference>
<keyword evidence="2" id="KW-1185">Reference proteome</keyword>
<proteinExistence type="predicted"/>
<name>A0AAV6HSN8_9ERIC</name>
<evidence type="ECO:0000313" key="1">
    <source>
        <dbReference type="EMBL" id="KAG5517013.1"/>
    </source>
</evidence>